<accession>A0A4Y9YV01</accession>
<dbReference type="NCBIfam" id="TIGR00598">
    <property type="entry name" value="rad14"/>
    <property type="match status" value="1"/>
</dbReference>
<dbReference type="PROSITE" id="PS00753">
    <property type="entry name" value="XPA_2"/>
    <property type="match status" value="1"/>
</dbReference>
<evidence type="ECO:0000313" key="23">
    <source>
        <dbReference type="EMBL" id="TFY66052.1"/>
    </source>
</evidence>
<proteinExistence type="inferred from homology"/>
<comment type="similarity">
    <text evidence="16">Belongs to the histone deacetylase family. HD Type 1 subfamily.</text>
</comment>
<dbReference type="InterPro" id="IPR000465">
    <property type="entry name" value="XPA/RAD14"/>
</dbReference>
<dbReference type="InterPro" id="IPR003084">
    <property type="entry name" value="HDAC_I/II"/>
</dbReference>
<dbReference type="GO" id="GO:0032221">
    <property type="term" value="C:Rpd3S complex"/>
    <property type="evidence" value="ECO:0007669"/>
    <property type="project" value="UniProtKB-ARBA"/>
</dbReference>
<dbReference type="InterPro" id="IPR037138">
    <property type="entry name" value="His_deacetylse_dom_sf"/>
</dbReference>
<keyword evidence="5" id="KW-0479">Metal-binding</keyword>
<feature type="compositionally biased region" description="Polar residues" evidence="18">
    <location>
        <begin position="606"/>
        <end position="615"/>
    </location>
</feature>
<evidence type="ECO:0000256" key="5">
    <source>
        <dbReference type="ARBA" id="ARBA00022723"/>
    </source>
</evidence>
<feature type="domain" description="Acyl-CoA thioesterase-like C-terminal" evidence="22">
    <location>
        <begin position="1018"/>
        <end position="1111"/>
    </location>
</feature>
<dbReference type="InterPro" id="IPR023696">
    <property type="entry name" value="Ureohydrolase_dom_sf"/>
</dbReference>
<dbReference type="Gene3D" id="2.40.160.210">
    <property type="entry name" value="Acyl-CoA thioesterase, double hotdog domain"/>
    <property type="match status" value="1"/>
</dbReference>
<dbReference type="AlphaFoldDB" id="A0A4Y9YV01"/>
<dbReference type="FunFam" id="3.40.800.20:FF:000001">
    <property type="entry name" value="Histone deacetylase"/>
    <property type="match status" value="1"/>
</dbReference>
<evidence type="ECO:0000256" key="1">
    <source>
        <dbReference type="ARBA" id="ARBA00004123"/>
    </source>
</evidence>
<dbReference type="Pfam" id="PF00850">
    <property type="entry name" value="Hist_deacetyl"/>
    <property type="match status" value="1"/>
</dbReference>
<dbReference type="CDD" id="cd03444">
    <property type="entry name" value="Thioesterase_II_repeat1"/>
    <property type="match status" value="1"/>
</dbReference>
<keyword evidence="15" id="KW-0539">Nucleus</keyword>
<dbReference type="GO" id="GO:0031507">
    <property type="term" value="P:heterochromatin formation"/>
    <property type="evidence" value="ECO:0007669"/>
    <property type="project" value="TreeGrafter"/>
</dbReference>
<dbReference type="Gene3D" id="3.40.800.20">
    <property type="entry name" value="Histone deacetylase domain"/>
    <property type="match status" value="1"/>
</dbReference>
<evidence type="ECO:0000256" key="6">
    <source>
        <dbReference type="ARBA" id="ARBA00022763"/>
    </source>
</evidence>
<evidence type="ECO:0000256" key="8">
    <source>
        <dbReference type="ARBA" id="ARBA00022801"/>
    </source>
</evidence>
<evidence type="ECO:0000256" key="3">
    <source>
        <dbReference type="ARBA" id="ARBA00012111"/>
    </source>
</evidence>
<dbReference type="STRING" id="205917.A0A4Y9YV01"/>
<keyword evidence="10" id="KW-0156">Chromatin regulator</keyword>
<feature type="region of interest" description="Disordered" evidence="18">
    <location>
        <begin position="812"/>
        <end position="855"/>
    </location>
</feature>
<dbReference type="InterPro" id="IPR049449">
    <property type="entry name" value="TesB_ACOT8-like_N"/>
</dbReference>
<comment type="caution">
    <text evidence="23">The sequence shown here is derived from an EMBL/GenBank/DDBJ whole genome shotgun (WGS) entry which is preliminary data.</text>
</comment>
<dbReference type="Proteomes" id="UP000298327">
    <property type="component" value="Unassembled WGS sequence"/>
</dbReference>
<evidence type="ECO:0000259" key="20">
    <source>
        <dbReference type="Pfam" id="PF05181"/>
    </source>
</evidence>
<dbReference type="InterPro" id="IPR022658">
    <property type="entry name" value="XPA_CS"/>
</dbReference>
<feature type="compositionally biased region" description="Basic and acidic residues" evidence="18">
    <location>
        <begin position="565"/>
        <end position="585"/>
    </location>
</feature>
<evidence type="ECO:0000256" key="12">
    <source>
        <dbReference type="ARBA" id="ARBA00023125"/>
    </source>
</evidence>
<dbReference type="PRINTS" id="PR01271">
    <property type="entry name" value="HISDACETLASE"/>
</dbReference>
<dbReference type="InterPro" id="IPR042171">
    <property type="entry name" value="Acyl-CoA_hotdog"/>
</dbReference>
<keyword evidence="24" id="KW-1185">Reference proteome</keyword>
<dbReference type="EMBL" id="SEOQ01000282">
    <property type="protein sequence ID" value="TFY66052.1"/>
    <property type="molecule type" value="Genomic_DNA"/>
</dbReference>
<evidence type="ECO:0000256" key="7">
    <source>
        <dbReference type="ARBA" id="ARBA00022771"/>
    </source>
</evidence>
<keyword evidence="6" id="KW-0227">DNA damage</keyword>
<dbReference type="Pfam" id="PF13622">
    <property type="entry name" value="4HBT_3"/>
    <property type="match status" value="1"/>
</dbReference>
<reference evidence="23 24" key="1">
    <citation type="submission" date="2019-02" db="EMBL/GenBank/DDBJ databases">
        <title>Genome sequencing of the rare red list fungi Dentipellis fragilis.</title>
        <authorList>
            <person name="Buettner E."/>
            <person name="Kellner H."/>
        </authorList>
    </citation>
    <scope>NUCLEOTIDE SEQUENCE [LARGE SCALE GENOMIC DNA]</scope>
    <source>
        <strain evidence="23 24">DSM 105465</strain>
    </source>
</reference>
<sequence>MCHSLVMNYGLYKRMEIFRAKPATKREMTQFHSDEYVDFLSRITPSNMNSFIKEQHKCNVGDDCPVFDGLFDYCSISAGGSMEGAARLSRDKCDIAVNWAGGLHHAKKSEASGFCYVNDIVLGILELLRYHSRVLYIDIDVHHGDGVEEAFYTTDRVMTCSFHKYGEFFPGTGELRDVGIGKGKNYALNFPLRDGINDENYKSVFEPVIRQVMESYDPAAVVLQCGTDSLAGDKLGCFNLSMRGHANCVRFVKSFNKPLLLVGGGGYTMRNVSRAWAFETGLATGVELGADIPVNEYYEYFGPDYQLNVRPSNTEDLNTRQYLDRVKSIVMEHLRNVGGPPSVQMTDVPTLPIDAEMDDMNQDEDMLDPNDRRPQALLDRRVQADGELSDSDDEDGGGGGRRNRASHRERESISSNSSRAGRKFGMGVGIMTATGPTSTHGAGPSGHTTLAPALAPMDVDTGASGGESRAASVSVDGMNDNTPEPNGVGTDELQISDSRNDSPESRDRRDDASQLAGRGGSGTADAYCLSYSPPHTMPEAGPSTRPVTPPPRNNYNADTQLTPEQVKRVEINRLKAKARQREREASASSSSIPNGNNKRPLAVVSAASTSPTGPTRQEPKLKRDSRLGKYFEYDLSKMVNSKGGFLVEDKKEAEDDLKTKARERERQKAMQNLDPPIYLDPRQNPKCIECGSVDIDQTYRKIFRCLVCNRCKNEKPEKYSLLTKTECKEDYLLTDSELRDEELLPHLLKANPHKSTFANMMLFCRYQIEAFAWQKWGSPEALDAEWEKRTEEKKKKKNKKFEQSLKELRKRTREGVWQKRKDAEHKHVFSQPSHQEGGLAKQTMADSADPDQAEHRHISTSLEVEQLDDNLYRSKELWLPFRARGVFGGQVISQAIVSATKCVKPQYALHSLHCYFLLSASSAVPILYYVDKLREGRSYTTVAVKAVQRGRTIFMMISSFHIPEPLQLSHQWAMPNVPSPEDCPNEDDIIRSAAEDGRDEATRKSLHMYADERAQSPIVVKRIGNHVGENGTPVFMFWMKPRDKADYDIPFQKAILGYISDTHFLPVAANTLRISRFGGGVKPFGMISSLDHSIHFYSHDFDCNDWILYMVSELLGVVAGVTDLPQTVSSVASSGRGFVTGRMYSRSGTLIAITNQEGVVRADIRVSGSGEGPKSKM</sequence>
<keyword evidence="7" id="KW-0863">Zinc-finger</keyword>
<dbReference type="InterPro" id="IPR023801">
    <property type="entry name" value="His_deacetylse_dom"/>
</dbReference>
<dbReference type="InterPro" id="IPR049450">
    <property type="entry name" value="ACOT8-like_C"/>
</dbReference>
<evidence type="ECO:0000256" key="17">
    <source>
        <dbReference type="ARBA" id="ARBA00072989"/>
    </source>
</evidence>
<keyword evidence="14" id="KW-0234">DNA repair</keyword>
<protein>
    <recommendedName>
        <fullName evidence="17">DNA repair protein RAD14</fullName>
        <ecNumber evidence="3">3.5.1.98</ecNumber>
    </recommendedName>
</protein>
<keyword evidence="8" id="KW-0378">Hydrolase</keyword>
<feature type="compositionally biased region" description="Acidic residues" evidence="18">
    <location>
        <begin position="387"/>
        <end position="396"/>
    </location>
</feature>
<feature type="compositionally biased region" description="Basic and acidic residues" evidence="18">
    <location>
        <begin position="812"/>
        <end position="827"/>
    </location>
</feature>
<dbReference type="SUPFAM" id="SSF54637">
    <property type="entry name" value="Thioesterase/thiol ester dehydrase-isomerase"/>
    <property type="match status" value="2"/>
</dbReference>
<evidence type="ECO:0000256" key="2">
    <source>
        <dbReference type="ARBA" id="ARBA00005548"/>
    </source>
</evidence>
<dbReference type="SUPFAM" id="SSF52768">
    <property type="entry name" value="Arginase/deacetylase"/>
    <property type="match status" value="1"/>
</dbReference>
<dbReference type="InterPro" id="IPR009061">
    <property type="entry name" value="DNA-bd_dom_put_sf"/>
</dbReference>
<evidence type="ECO:0000256" key="4">
    <source>
        <dbReference type="ARBA" id="ARBA00022491"/>
    </source>
</evidence>
<feature type="domain" description="Histone deacetylase" evidence="19">
    <location>
        <begin position="4"/>
        <end position="278"/>
    </location>
</feature>
<dbReference type="Pfam" id="PF05181">
    <property type="entry name" value="XPA_C"/>
    <property type="match status" value="1"/>
</dbReference>
<evidence type="ECO:0000259" key="22">
    <source>
        <dbReference type="Pfam" id="PF20789"/>
    </source>
</evidence>
<dbReference type="GO" id="GO:0141221">
    <property type="term" value="F:histone deacetylase activity, hydrolytic mechanism"/>
    <property type="evidence" value="ECO:0007669"/>
    <property type="project" value="UniProtKB-EC"/>
</dbReference>
<dbReference type="GO" id="GO:0008270">
    <property type="term" value="F:zinc ion binding"/>
    <property type="evidence" value="ECO:0007669"/>
    <property type="project" value="UniProtKB-KW"/>
</dbReference>
<dbReference type="CDD" id="cd21077">
    <property type="entry name" value="DBD_Rad14"/>
    <property type="match status" value="1"/>
</dbReference>
<evidence type="ECO:0000256" key="15">
    <source>
        <dbReference type="ARBA" id="ARBA00023242"/>
    </source>
</evidence>
<dbReference type="SUPFAM" id="SSF46955">
    <property type="entry name" value="Putative DNA-binding domain"/>
    <property type="match status" value="1"/>
</dbReference>
<keyword evidence="4" id="KW-0678">Repressor</keyword>
<feature type="compositionally biased region" description="Polar residues" evidence="18">
    <location>
        <begin position="553"/>
        <end position="563"/>
    </location>
</feature>
<gene>
    <name evidence="23" type="ORF">EVG20_g5035</name>
</gene>
<dbReference type="FunFam" id="3.90.530.10:FF:000003">
    <property type="entry name" value="Dna repair rad14 protein"/>
    <property type="match status" value="1"/>
</dbReference>
<dbReference type="CDD" id="cd03445">
    <property type="entry name" value="Thioesterase_II_repeat2"/>
    <property type="match status" value="1"/>
</dbReference>
<name>A0A4Y9YV01_9AGAM</name>
<evidence type="ECO:0000256" key="9">
    <source>
        <dbReference type="ARBA" id="ARBA00022833"/>
    </source>
</evidence>
<feature type="region of interest" description="Disordered" evidence="18">
    <location>
        <begin position="381"/>
        <end position="625"/>
    </location>
</feature>
<evidence type="ECO:0000256" key="16">
    <source>
        <dbReference type="ARBA" id="ARBA00061569"/>
    </source>
</evidence>
<dbReference type="InterPro" id="IPR029069">
    <property type="entry name" value="HotDog_dom_sf"/>
</dbReference>
<dbReference type="PANTHER" id="PTHR10625:SF10">
    <property type="entry name" value="HISTONE DEACETYLASE HDAC1"/>
    <property type="match status" value="1"/>
</dbReference>
<dbReference type="PANTHER" id="PTHR10625">
    <property type="entry name" value="HISTONE DEACETYLASE HDAC1-RELATED"/>
    <property type="match status" value="1"/>
</dbReference>
<evidence type="ECO:0000256" key="10">
    <source>
        <dbReference type="ARBA" id="ARBA00022853"/>
    </source>
</evidence>
<keyword evidence="13" id="KW-0804">Transcription</keyword>
<keyword evidence="12" id="KW-0238">DNA-binding</keyword>
<dbReference type="EC" id="3.5.1.98" evidence="3"/>
<dbReference type="Pfam" id="PF20789">
    <property type="entry name" value="4HBT_3C"/>
    <property type="match status" value="1"/>
</dbReference>
<evidence type="ECO:0000259" key="19">
    <source>
        <dbReference type="Pfam" id="PF00850"/>
    </source>
</evidence>
<comment type="similarity">
    <text evidence="2">Belongs to the XPA family.</text>
</comment>
<dbReference type="InterPro" id="IPR000286">
    <property type="entry name" value="HDACs"/>
</dbReference>
<dbReference type="GO" id="GO:0070210">
    <property type="term" value="C:Rpd3L-Expanded complex"/>
    <property type="evidence" value="ECO:0007669"/>
    <property type="project" value="TreeGrafter"/>
</dbReference>
<evidence type="ECO:0000256" key="11">
    <source>
        <dbReference type="ARBA" id="ARBA00023015"/>
    </source>
</evidence>
<evidence type="ECO:0000256" key="14">
    <source>
        <dbReference type="ARBA" id="ARBA00023204"/>
    </source>
</evidence>
<evidence type="ECO:0000313" key="24">
    <source>
        <dbReference type="Proteomes" id="UP000298327"/>
    </source>
</evidence>
<dbReference type="GO" id="GO:0006289">
    <property type="term" value="P:nucleotide-excision repair"/>
    <property type="evidence" value="ECO:0007669"/>
    <property type="project" value="InterPro"/>
</dbReference>
<organism evidence="23 24">
    <name type="scientific">Dentipellis fragilis</name>
    <dbReference type="NCBI Taxonomy" id="205917"/>
    <lineage>
        <taxon>Eukaryota</taxon>
        <taxon>Fungi</taxon>
        <taxon>Dikarya</taxon>
        <taxon>Basidiomycota</taxon>
        <taxon>Agaricomycotina</taxon>
        <taxon>Agaricomycetes</taxon>
        <taxon>Russulales</taxon>
        <taxon>Hericiaceae</taxon>
        <taxon>Dentipellis</taxon>
    </lineage>
</organism>
<comment type="subcellular location">
    <subcellularLocation>
        <location evidence="1">Nucleus</location>
    </subcellularLocation>
</comment>
<feature type="domain" description="Acyl-CoA thioesterase-like N-terminal HotDog" evidence="21">
    <location>
        <begin position="883"/>
        <end position="960"/>
    </location>
</feature>
<feature type="compositionally biased region" description="Basic and acidic residues" evidence="18">
    <location>
        <begin position="498"/>
        <end position="512"/>
    </location>
</feature>
<dbReference type="PRINTS" id="PR01270">
    <property type="entry name" value="HDASUPER"/>
</dbReference>
<dbReference type="GO" id="GO:0003684">
    <property type="term" value="F:damaged DNA binding"/>
    <property type="evidence" value="ECO:0007669"/>
    <property type="project" value="InterPro"/>
</dbReference>
<keyword evidence="9" id="KW-0862">Zinc</keyword>
<dbReference type="OrthoDB" id="1918432at2759"/>
<evidence type="ECO:0000256" key="18">
    <source>
        <dbReference type="SAM" id="MobiDB-lite"/>
    </source>
</evidence>
<feature type="domain" description="XPA C-terminal" evidence="20">
    <location>
        <begin position="718"/>
        <end position="768"/>
    </location>
</feature>
<evidence type="ECO:0000259" key="21">
    <source>
        <dbReference type="Pfam" id="PF13622"/>
    </source>
</evidence>
<dbReference type="InterPro" id="IPR037129">
    <property type="entry name" value="XPA_sf"/>
</dbReference>
<dbReference type="Gene3D" id="3.90.530.10">
    <property type="entry name" value="XPA C-terminal domain"/>
    <property type="match status" value="1"/>
</dbReference>
<dbReference type="InterPro" id="IPR022656">
    <property type="entry name" value="XPA_C"/>
</dbReference>
<keyword evidence="11" id="KW-0805">Transcription regulation</keyword>
<evidence type="ECO:0000256" key="13">
    <source>
        <dbReference type="ARBA" id="ARBA00023163"/>
    </source>
</evidence>